<dbReference type="NCBIfam" id="NF033788">
    <property type="entry name" value="HTH_metalloreg"/>
    <property type="match status" value="1"/>
</dbReference>
<evidence type="ECO:0000256" key="1">
    <source>
        <dbReference type="ARBA" id="ARBA00023015"/>
    </source>
</evidence>
<gene>
    <name evidence="5" type="ORF">CEP64_12970</name>
</gene>
<dbReference type="RefSeq" id="WP_078355390.1">
    <property type="nucleotide sequence ID" value="NZ_CP022046.2"/>
</dbReference>
<dbReference type="Proteomes" id="UP000197058">
    <property type="component" value="Chromosome"/>
</dbReference>
<dbReference type="PANTHER" id="PTHR33154">
    <property type="entry name" value="TRANSCRIPTIONAL REGULATOR, ARSR FAMILY"/>
    <property type="match status" value="1"/>
</dbReference>
<keyword evidence="2" id="KW-0238">DNA-binding</keyword>
<evidence type="ECO:0000256" key="3">
    <source>
        <dbReference type="ARBA" id="ARBA00023163"/>
    </source>
</evidence>
<keyword evidence="3" id="KW-0804">Transcription</keyword>
<dbReference type="SUPFAM" id="SSF46785">
    <property type="entry name" value="Winged helix' DNA-binding domain"/>
    <property type="match status" value="1"/>
</dbReference>
<dbReference type="Pfam" id="PF01022">
    <property type="entry name" value="HTH_5"/>
    <property type="match status" value="1"/>
</dbReference>
<dbReference type="GO" id="GO:0003677">
    <property type="term" value="F:DNA binding"/>
    <property type="evidence" value="ECO:0007669"/>
    <property type="project" value="UniProtKB-KW"/>
</dbReference>
<proteinExistence type="predicted"/>
<organism evidence="5 6">
    <name type="scientific">Mammaliicoccus sciuri</name>
    <name type="common">Staphylococcus sciuri</name>
    <dbReference type="NCBI Taxonomy" id="1296"/>
    <lineage>
        <taxon>Bacteria</taxon>
        <taxon>Bacillati</taxon>
        <taxon>Bacillota</taxon>
        <taxon>Bacilli</taxon>
        <taxon>Bacillales</taxon>
        <taxon>Staphylococcaceae</taxon>
        <taxon>Mammaliicoccus</taxon>
    </lineage>
</organism>
<dbReference type="PANTHER" id="PTHR33154:SF33">
    <property type="entry name" value="TRANSCRIPTIONAL REPRESSOR SDPR"/>
    <property type="match status" value="1"/>
</dbReference>
<dbReference type="AlphaFoldDB" id="A0AAI8GV03"/>
<dbReference type="EMBL" id="CP022046">
    <property type="protein sequence ID" value="ASE35457.1"/>
    <property type="molecule type" value="Genomic_DNA"/>
</dbReference>
<keyword evidence="1" id="KW-0805">Transcription regulation</keyword>
<dbReference type="InterPro" id="IPR011991">
    <property type="entry name" value="ArsR-like_HTH"/>
</dbReference>
<evidence type="ECO:0000313" key="6">
    <source>
        <dbReference type="Proteomes" id="UP000197058"/>
    </source>
</evidence>
<dbReference type="Gene3D" id="1.10.10.10">
    <property type="entry name" value="Winged helix-like DNA-binding domain superfamily/Winged helix DNA-binding domain"/>
    <property type="match status" value="1"/>
</dbReference>
<dbReference type="GO" id="GO:0003700">
    <property type="term" value="F:DNA-binding transcription factor activity"/>
    <property type="evidence" value="ECO:0007669"/>
    <property type="project" value="InterPro"/>
</dbReference>
<evidence type="ECO:0000256" key="2">
    <source>
        <dbReference type="ARBA" id="ARBA00023125"/>
    </source>
</evidence>
<dbReference type="PROSITE" id="PS50987">
    <property type="entry name" value="HTH_ARSR_2"/>
    <property type="match status" value="1"/>
</dbReference>
<reference evidence="6" key="1">
    <citation type="submission" date="2017-06" db="EMBL/GenBank/DDBJ databases">
        <title>FDA dAtabase for Regulatory Grade micrObial Sequences (FDA-ARGOS): Supporting development and validation of Infectious Disease Dx tests.</title>
        <authorList>
            <person name="Goldberg B."/>
            <person name="Campos J."/>
            <person name="Tallon L."/>
            <person name="Sadzewicz L."/>
            <person name="Sengamalay N."/>
            <person name="Ott S."/>
            <person name="Godinez A."/>
            <person name="Nagaraj S."/>
            <person name="Vavikolanu K."/>
            <person name="Nadendla S."/>
            <person name="George J."/>
            <person name="Geyer C."/>
            <person name="Sichtig H."/>
        </authorList>
    </citation>
    <scope>NUCLEOTIDE SEQUENCE [LARGE SCALE GENOMIC DNA]</scope>
    <source>
        <strain evidence="6">FDAARGOS_285</strain>
    </source>
</reference>
<dbReference type="PRINTS" id="PR00778">
    <property type="entry name" value="HTHARSR"/>
</dbReference>
<dbReference type="KEGG" id="sscu:CEP64_12970"/>
<evidence type="ECO:0000259" key="4">
    <source>
        <dbReference type="PROSITE" id="PS50987"/>
    </source>
</evidence>
<dbReference type="InterPro" id="IPR036388">
    <property type="entry name" value="WH-like_DNA-bd_sf"/>
</dbReference>
<sequence length="105" mass="12312">MEDKTMEVFKRGSKLLNILQDEKRQQILVLLCREEQLTVNQITERLTISRPAVSHHLKLMYEVGLLTVEQVGLERYYRSDLDDALLWLKELAASLEENIKNKEKA</sequence>
<accession>A0AAI8GV03</accession>
<feature type="domain" description="HTH arsR-type" evidence="4">
    <location>
        <begin position="4"/>
        <end position="99"/>
    </location>
</feature>
<name>A0AAI8GV03_MAMSC</name>
<dbReference type="CDD" id="cd00090">
    <property type="entry name" value="HTH_ARSR"/>
    <property type="match status" value="1"/>
</dbReference>
<dbReference type="SMART" id="SM00418">
    <property type="entry name" value="HTH_ARSR"/>
    <property type="match status" value="1"/>
</dbReference>
<dbReference type="InterPro" id="IPR001845">
    <property type="entry name" value="HTH_ArsR_DNA-bd_dom"/>
</dbReference>
<dbReference type="InterPro" id="IPR036390">
    <property type="entry name" value="WH_DNA-bd_sf"/>
</dbReference>
<evidence type="ECO:0000313" key="5">
    <source>
        <dbReference type="EMBL" id="ASE35457.1"/>
    </source>
</evidence>
<protein>
    <submittedName>
        <fullName evidence="5">ArsR family transcriptional regulator</fullName>
    </submittedName>
</protein>
<dbReference type="InterPro" id="IPR051081">
    <property type="entry name" value="HTH_MetalResp_TranReg"/>
</dbReference>